<name>A0AAD7X2W2_9TELE</name>
<dbReference type="PANTHER" id="PTHR31655:SF0">
    <property type="entry name" value="PROTEIN FAM78B"/>
    <property type="match status" value="1"/>
</dbReference>
<proteinExistence type="predicted"/>
<reference evidence="2" key="1">
    <citation type="journal article" date="2023" name="Science">
        <title>Genome structures resolve the early diversification of teleost fishes.</title>
        <authorList>
            <person name="Parey E."/>
            <person name="Louis A."/>
            <person name="Montfort J."/>
            <person name="Bouchez O."/>
            <person name="Roques C."/>
            <person name="Iampietro C."/>
            <person name="Lluch J."/>
            <person name="Castinel A."/>
            <person name="Donnadieu C."/>
            <person name="Desvignes T."/>
            <person name="Floi Bucao C."/>
            <person name="Jouanno E."/>
            <person name="Wen M."/>
            <person name="Mejri S."/>
            <person name="Dirks R."/>
            <person name="Jansen H."/>
            <person name="Henkel C."/>
            <person name="Chen W.J."/>
            <person name="Zahm M."/>
            <person name="Cabau C."/>
            <person name="Klopp C."/>
            <person name="Thompson A.W."/>
            <person name="Robinson-Rechavi M."/>
            <person name="Braasch I."/>
            <person name="Lecointre G."/>
            <person name="Bobe J."/>
            <person name="Postlethwait J.H."/>
            <person name="Berthelot C."/>
            <person name="Roest Crollius H."/>
            <person name="Guiguen Y."/>
        </authorList>
    </citation>
    <scope>NUCLEOTIDE SEQUENCE</scope>
    <source>
        <strain evidence="2">NC1722</strain>
    </source>
</reference>
<gene>
    <name evidence="2" type="ORF">AAFF_G00004900</name>
</gene>
<feature type="compositionally biased region" description="Basic residues" evidence="1">
    <location>
        <begin position="1"/>
        <end position="16"/>
    </location>
</feature>
<evidence type="ECO:0008006" key="4">
    <source>
        <dbReference type="Google" id="ProtNLM"/>
    </source>
</evidence>
<organism evidence="2 3">
    <name type="scientific">Aldrovandia affinis</name>
    <dbReference type="NCBI Taxonomy" id="143900"/>
    <lineage>
        <taxon>Eukaryota</taxon>
        <taxon>Metazoa</taxon>
        <taxon>Chordata</taxon>
        <taxon>Craniata</taxon>
        <taxon>Vertebrata</taxon>
        <taxon>Euteleostomi</taxon>
        <taxon>Actinopterygii</taxon>
        <taxon>Neopterygii</taxon>
        <taxon>Teleostei</taxon>
        <taxon>Notacanthiformes</taxon>
        <taxon>Halosauridae</taxon>
        <taxon>Aldrovandia</taxon>
    </lineage>
</organism>
<dbReference type="InterPro" id="IPR029638">
    <property type="entry name" value="FAM78"/>
</dbReference>
<feature type="compositionally biased region" description="Basic residues" evidence="1">
    <location>
        <begin position="55"/>
        <end position="64"/>
    </location>
</feature>
<dbReference type="EMBL" id="JAINUG010000001">
    <property type="protein sequence ID" value="KAJ8418991.1"/>
    <property type="molecule type" value="Genomic_DNA"/>
</dbReference>
<feature type="region of interest" description="Disordered" evidence="1">
    <location>
        <begin position="1"/>
        <end position="72"/>
    </location>
</feature>
<evidence type="ECO:0000256" key="1">
    <source>
        <dbReference type="SAM" id="MobiDB-lite"/>
    </source>
</evidence>
<protein>
    <recommendedName>
        <fullName evidence="4">Protein FAM78B</fullName>
    </recommendedName>
</protein>
<keyword evidence="3" id="KW-1185">Reference proteome</keyword>
<evidence type="ECO:0000313" key="3">
    <source>
        <dbReference type="Proteomes" id="UP001221898"/>
    </source>
</evidence>
<dbReference type="AlphaFoldDB" id="A0AAD7X2W2"/>
<dbReference type="PANTHER" id="PTHR31655">
    <property type="entry name" value="PROTEIN FAM78A"/>
    <property type="match status" value="1"/>
</dbReference>
<sequence length="537" mass="59800">MTARGRKRRIKGHRPAGGRVDSKRKAARHTPGLRPEGARIAAAGDRHTKQWRTQTRTHRGRSMKGSRCSLPDSDSHSSVMGCIQSIACKSRIKRENIVVYDVSATIDQCPTIIEENSPIVLRYKTPYFKASARVVMPPVPRNETWVVGWIQACTQMEFYNTYSDIGMSSWELPELREGQAKAISDSDGVSYPWYGNTTETVTLAGPTSKPSRFAVSMNDNFYPSVTWAVPVSDSSAPLLTRIKRDQSFTTWLVALNAGTKEKILLQTIKWRMRVDIAVDPAMPLGSRALLAGRPQQDQPRVLTRMEPIPHNALGRPNANDAQVLMWRPKRGASLVVIPSNFFKKNILYNFFRSISAVPITASRGSSWELPELREGQAKAISDSDGVSYPWYGNTTETVTLAGPTSKPSRFAVSMNDNFYPSVTWAVPVSDSSAPLLTRIKRDQSFTTWLVALNAGTKEKILLQTIKWRMRVDIAVDPAMPLGSRALLAGRPQQDQPRVLTRMEPIPHNALGRPNANDAQVLMWRPKRGASLVVIPSK</sequence>
<dbReference type="Proteomes" id="UP001221898">
    <property type="component" value="Unassembled WGS sequence"/>
</dbReference>
<evidence type="ECO:0000313" key="2">
    <source>
        <dbReference type="EMBL" id="KAJ8418991.1"/>
    </source>
</evidence>
<accession>A0AAD7X2W2</accession>
<comment type="caution">
    <text evidence="2">The sequence shown here is derived from an EMBL/GenBank/DDBJ whole genome shotgun (WGS) entry which is preliminary data.</text>
</comment>